<feature type="domain" description="CBM6" evidence="5">
    <location>
        <begin position="940"/>
        <end position="1062"/>
    </location>
</feature>
<organism evidence="6 7">
    <name type="scientific">Oceanitalea stevensii</name>
    <dbReference type="NCBI Taxonomy" id="2763072"/>
    <lineage>
        <taxon>Bacteria</taxon>
        <taxon>Bacillati</taxon>
        <taxon>Actinomycetota</taxon>
        <taxon>Actinomycetes</taxon>
        <taxon>Micrococcales</taxon>
        <taxon>Bogoriellaceae</taxon>
        <taxon>Georgenia</taxon>
    </lineage>
</organism>
<dbReference type="Pfam" id="PF03422">
    <property type="entry name" value="CBM_6"/>
    <property type="match status" value="1"/>
</dbReference>
<dbReference type="Pfam" id="PF17957">
    <property type="entry name" value="Big_7"/>
    <property type="match status" value="1"/>
</dbReference>
<dbReference type="EMBL" id="JACSPO010000005">
    <property type="protein sequence ID" value="MBD8062818.1"/>
    <property type="molecule type" value="Genomic_DNA"/>
</dbReference>
<dbReference type="PROSITE" id="PS51175">
    <property type="entry name" value="CBM6"/>
    <property type="match status" value="1"/>
</dbReference>
<sequence>MSTSRPGWGRPVASVAVSALGLSLLTAMPASAVVEPEHDIIDTREGDRANVLVFTETAAWRHGDTIEQGTPLLMDSFEEAGIGSVWTEDSSIFTDEDLAQFDALVMFQTSGDPWTADEKEALEGYQQAGGGIVAIHNATDMRGDYDWWDELVGALMPGHAATGTDPGLTGTVRVEDQSHPSTDHLPQRWERADEWYNYSANVRGEAHVLATMDESTYEPGGNRMGYDHPISWCKLYDGGRAWVTGMGHFPSHFEEPELLGHILGGVEWAAGLAEGDCGGTNWDMYERVALDQNTSAPFGMDIADDGRVFFTELVRGQVRVYDPETHTTTTALELDVYSGGEDGLLGIALAPDFAESGHLYLYYSPASEDDTDPANFFSQLSRFTMDHETGIIEPDTERVILEVPARRLPDEPGHTGGVVEIDADGNLYLGVGDDVNPHSEPSGGYAPLSERDGQFHDARATSANSNDLRGKILRITPLEDIAADAEPGIGSTYAIPEGNMFDESEDTEDKTLPEIYAMGFRNPFQFAIDEETGNLSLADYSPDNGNDNPNRGPAGIAEWMLVEEPGFYGWPLCMGDNEPFRDVDYRTNPVTVGEYFDCENPVNDSIHNTGLTELPAAVAPDMWYGYQRASHPEIVTQGGGLAPMGGPFYHYDPELDSDTKFPPAFDGQPFFFEWARNKMYSLLLTEDGTGLEKVNQFLPSEPFMAPIEAKFGPDGSMYVLDWGGGFGRHNPDSGLHRIDYVSGSRSPSAVATATPDSGQAPLEVTFDGSGSSDPENEELTYAWDFDGDGETDSTEASPTTTYTENGVYDARLTVTDPHGKTGTTTVPVTVGNTRPEISFNLPPDGAFFNFGDEISWDIEATDAEEEIADEDIIVQPALGHDAHSHPAEPFRGRTGTVATSLGGGHSDDMNVFYVLDARYTDSGGDGVPALTGQDTSLLFGKIREAEFFAESDGVTAAASRDVEGHGTSISGQDGAWASYDPVNLVNIDRLLLRVASATGGDIELRMGAPDGELLATAAVPSTGGLSRYTDVAVDVTDPGETFELYVVFVGEGERRLNFIEADGKGVSPTTTPRVAVTAPTGAESLEPGEITVTAEATDAENEITQVEFFVGDESIGVDDEAPYSVTWEVTEESVYQLTAVATNDNGVSTTSRIVPVTVGEPFGDFSQFTNARGEFSRGEDGSFVITSGGANMWNAADEYSSLYLPAGADEDWSATVKVVSQGNSHGSAKAGLIVRNDITAPGQSAGYAALGIRPSGGFEWLRSANGNGQLNASTAAGSTAYPAWVRIVRDGDQYTAFHSTNGEDFAQIGQPVTLPGAASVQDLGLFVTAHHATATSEVVFSDFVFDDDPVVPGPDPDPEPGPGPVCPVSMSDEFDGDDLSAQRWSTVRGDVSVADGALHLPVTTGDIDGVNTGPISFVGQPVPSGEWQVDTQVTLAHERHWQYSGLMLHSGDDDYTKLTFTRSDNGSRFLEFWTEAGGSRTQNAANVNLPADTPASVHLRLSSDGENVTAAYSLDGEEFTTLDGSAVLDPEATLGVVAAGDTGAGGGVAVVDHVRVTPDREDDGEREPSDEFEGDALDGCRWDATVRYNEENVSVADGELHVVTAPGDINNDNPDSPENFILQSAPEGDWTVETRFHAPLIHRWQYAGLLAYGDDDEYVKLDVVARNEPGSALNLGAELVSEVDGSFGAGGNRSVDLAAEPEGDYWHLRMSRTGDSYAGWVSEDGESWTPLGDPVTHAGDLSAVGLVAIGPEQTEPTTVSFDWFRVVDGDVEPPVDEDAPTVEGNVLGRSIGEFAPMGHGAGTTLDIGGTATFEKTATGTAVSVRVTGLLPGQEYASHLHDGSCMDHGGHYMHDPAGPARPPNEIWASSSNDPEGNLRPNRNGTAVGSGAATWIARQEPLSIMVHDSEPPGLPIACADFAAYEAPASLVAQADDGEGSGVDTVEYSLDGGEWTTLDGAVPVDEPGAHTAAFRATDAAGNTSEVHEVEFRVAGEVAEPTEVTPQAVTFTDEDGTDDDTYTVPAVEGVEYVVDGEVVGAGTHPGSGTVTVTARALEGYVLAEGATAEWEHTFSTEGGEPEPPACEPGEVEEGYRALFDGTQESLDAWRMAGPGSFELQEDCSMLSVGGMGLLWYPEELGSYSLKLDWMMDGDDNSGVFVGFPDPGDDPWIAVNEGYEIQIDATDEDDRTTGAIYTFQSADLEARDEALNPPGEWNSYEIVVEGQNIKVFLNEVLVNDFDSTHPDRDLTAGFIGLQNHGNGDDVYFRNVRVADLEEEPEPEPQPDRRTAEFHLSNSWQGSTDVHFMYGRWADEVLIGDWDGDGKDTIAVRRGNVFHVSNAQQGGDADAVITYGRPGDTILVGDWDGDGRDTFAVRRGNAYHVKNSMRGGDADSVFRYGREADTVLVGDWDGNGTDTFAVRRAATYHVKNSLRGGDADTVFTYGRAGDVTLAGDWDGNGTDTLTIQRGRVFHVNNSLRGGDADRVLTFGREGDEVHVGDWDGNGTDTLGIRRPVGQAPAPAAAAKEVTGTAKVA</sequence>
<dbReference type="InterPro" id="IPR010496">
    <property type="entry name" value="AL/BT2_dom"/>
</dbReference>
<dbReference type="CDD" id="cd00146">
    <property type="entry name" value="PKD"/>
    <property type="match status" value="1"/>
</dbReference>
<feature type="chain" id="PRO_5045559186" evidence="3">
    <location>
        <begin position="33"/>
        <end position="2530"/>
    </location>
</feature>
<feature type="signal peptide" evidence="3">
    <location>
        <begin position="1"/>
        <end position="32"/>
    </location>
</feature>
<dbReference type="InterPro" id="IPR008979">
    <property type="entry name" value="Galactose-bd-like_sf"/>
</dbReference>
<dbReference type="SUPFAM" id="SSF50952">
    <property type="entry name" value="Soluble quinoprotein glucose dehydrogenase"/>
    <property type="match status" value="1"/>
</dbReference>
<dbReference type="InterPro" id="IPR013783">
    <property type="entry name" value="Ig-like_fold"/>
</dbReference>
<dbReference type="InterPro" id="IPR036423">
    <property type="entry name" value="SOD-like_Cu/Zn_dom_sf"/>
</dbReference>
<evidence type="ECO:0000313" key="7">
    <source>
        <dbReference type="Proteomes" id="UP000661894"/>
    </source>
</evidence>
<dbReference type="RefSeq" id="WP_251839917.1">
    <property type="nucleotide sequence ID" value="NZ_JACSPO010000005.1"/>
</dbReference>
<dbReference type="InterPro" id="IPR013320">
    <property type="entry name" value="ConA-like_dom_sf"/>
</dbReference>
<dbReference type="NCBIfam" id="NF047446">
    <property type="entry name" value="barrel_OmpL47"/>
    <property type="match status" value="1"/>
</dbReference>
<gene>
    <name evidence="6" type="ORF">H9624_10840</name>
</gene>
<evidence type="ECO:0000256" key="1">
    <source>
        <dbReference type="ARBA" id="ARBA00010457"/>
    </source>
</evidence>
<dbReference type="InterPro" id="IPR000601">
    <property type="entry name" value="PKD_dom"/>
</dbReference>
<dbReference type="Gene3D" id="2.60.40.200">
    <property type="entry name" value="Superoxide dismutase, copper/zinc binding domain"/>
    <property type="match status" value="1"/>
</dbReference>
<dbReference type="Pfam" id="PF07995">
    <property type="entry name" value="GSDH"/>
    <property type="match status" value="1"/>
</dbReference>
<dbReference type="Gene3D" id="3.40.50.880">
    <property type="match status" value="1"/>
</dbReference>
<dbReference type="PROSITE" id="PS50093">
    <property type="entry name" value="PKD"/>
    <property type="match status" value="1"/>
</dbReference>
<evidence type="ECO:0000259" key="4">
    <source>
        <dbReference type="PROSITE" id="PS50093"/>
    </source>
</evidence>
<evidence type="ECO:0000256" key="3">
    <source>
        <dbReference type="SAM" id="SignalP"/>
    </source>
</evidence>
<dbReference type="SMART" id="SM00606">
    <property type="entry name" value="CBD_IV"/>
    <property type="match status" value="1"/>
</dbReference>
<evidence type="ECO:0000313" key="6">
    <source>
        <dbReference type="EMBL" id="MBD8062818.1"/>
    </source>
</evidence>
<dbReference type="InterPro" id="IPR012938">
    <property type="entry name" value="Glc/Sorbosone_DH"/>
</dbReference>
<comment type="caution">
    <text evidence="6">The sequence shown here is derived from an EMBL/GenBank/DDBJ whole genome shotgun (WGS) entry which is preliminary data.</text>
</comment>
<name>A0ABR8Z480_9MICO</name>
<dbReference type="SUPFAM" id="SSF69318">
    <property type="entry name" value="Integrin alpha N-terminal domain"/>
    <property type="match status" value="1"/>
</dbReference>
<dbReference type="SUPFAM" id="SSF49329">
    <property type="entry name" value="Cu,Zn superoxide dismutase-like"/>
    <property type="match status" value="1"/>
</dbReference>
<dbReference type="InterPro" id="IPR041542">
    <property type="entry name" value="GH43_C2"/>
</dbReference>
<reference evidence="6 7" key="1">
    <citation type="submission" date="2020-08" db="EMBL/GenBank/DDBJ databases">
        <title>A Genomic Blueprint of the Chicken Gut Microbiome.</title>
        <authorList>
            <person name="Gilroy R."/>
            <person name="Ravi A."/>
            <person name="Getino M."/>
            <person name="Pursley I."/>
            <person name="Horton D.L."/>
            <person name="Alikhan N.-F."/>
            <person name="Baker D."/>
            <person name="Gharbi K."/>
            <person name="Hall N."/>
            <person name="Watson M."/>
            <person name="Adriaenssens E.M."/>
            <person name="Foster-Nyarko E."/>
            <person name="Jarju S."/>
            <person name="Secka A."/>
            <person name="Antonio M."/>
            <person name="Oren A."/>
            <person name="Chaudhuri R."/>
            <person name="La Ragione R.M."/>
            <person name="Hildebrand F."/>
            <person name="Pallen M.J."/>
        </authorList>
    </citation>
    <scope>NUCLEOTIDE SEQUENCE [LARGE SCALE GENOMIC DNA]</scope>
    <source>
        <strain evidence="6 7">Sa1BUA1</strain>
    </source>
</reference>
<dbReference type="PANTHER" id="PTHR40469:SF2">
    <property type="entry name" value="GALACTOSE-BINDING DOMAIN-LIKE SUPERFAMILY PROTEIN"/>
    <property type="match status" value="1"/>
</dbReference>
<evidence type="ECO:0000259" key="5">
    <source>
        <dbReference type="PROSITE" id="PS51175"/>
    </source>
</evidence>
<dbReference type="CDD" id="cd04084">
    <property type="entry name" value="CBM6_xylanase-like"/>
    <property type="match status" value="1"/>
</dbReference>
<keyword evidence="2 3" id="KW-0732">Signal</keyword>
<dbReference type="Gene3D" id="2.120.10.30">
    <property type="entry name" value="TolB, C-terminal domain"/>
    <property type="match status" value="1"/>
</dbReference>
<feature type="domain" description="PKD" evidence="4">
    <location>
        <begin position="747"/>
        <end position="830"/>
    </location>
</feature>
<dbReference type="InterPro" id="IPR035986">
    <property type="entry name" value="PKD_dom_sf"/>
</dbReference>
<dbReference type="InterPro" id="IPR028994">
    <property type="entry name" value="Integrin_alpha_N"/>
</dbReference>
<accession>A0ABR8Z480</accession>
<dbReference type="Pfam" id="PF06283">
    <property type="entry name" value="ThuA"/>
    <property type="match status" value="1"/>
</dbReference>
<dbReference type="InterPro" id="IPR011041">
    <property type="entry name" value="Quinoprot_gluc/sorb_DH_b-prop"/>
</dbReference>
<dbReference type="InterPro" id="IPR022409">
    <property type="entry name" value="PKD/Chitinase_dom"/>
</dbReference>
<dbReference type="InterPro" id="IPR005084">
    <property type="entry name" value="CBM6"/>
</dbReference>
<dbReference type="InterPro" id="IPR006584">
    <property type="entry name" value="Cellulose-bd_IV"/>
</dbReference>
<keyword evidence="7" id="KW-1185">Reference proteome</keyword>
<evidence type="ECO:0000256" key="2">
    <source>
        <dbReference type="ARBA" id="ARBA00022729"/>
    </source>
</evidence>
<dbReference type="SUPFAM" id="SSF49785">
    <property type="entry name" value="Galactose-binding domain-like"/>
    <property type="match status" value="1"/>
</dbReference>
<dbReference type="Pfam" id="PF17851">
    <property type="entry name" value="GH43_C2"/>
    <property type="match status" value="2"/>
</dbReference>
<dbReference type="Gene3D" id="2.60.120.260">
    <property type="entry name" value="Galactose-binding domain-like"/>
    <property type="match status" value="1"/>
</dbReference>
<dbReference type="SMART" id="SM00089">
    <property type="entry name" value="PKD"/>
    <property type="match status" value="2"/>
</dbReference>
<proteinExistence type="inferred from homology"/>
<dbReference type="InterPro" id="IPR058094">
    <property type="entry name" value="Ig-like_OmpL47-like"/>
</dbReference>
<dbReference type="Pfam" id="PF18911">
    <property type="entry name" value="PKD_4"/>
    <property type="match status" value="1"/>
</dbReference>
<dbReference type="SUPFAM" id="SSF49899">
    <property type="entry name" value="Concanavalin A-like lectins/glucanases"/>
    <property type="match status" value="2"/>
</dbReference>
<dbReference type="InterPro" id="IPR029010">
    <property type="entry name" value="ThuA-like"/>
</dbReference>
<dbReference type="Pfam" id="PF06439">
    <property type="entry name" value="3keto-disac_hyd"/>
    <property type="match status" value="1"/>
</dbReference>
<dbReference type="InterPro" id="IPR011042">
    <property type="entry name" value="6-blade_b-propeller_TolB-like"/>
</dbReference>
<dbReference type="SUPFAM" id="SSF52317">
    <property type="entry name" value="Class I glutamine amidotransferase-like"/>
    <property type="match status" value="1"/>
</dbReference>
<dbReference type="Gene3D" id="2.60.120.200">
    <property type="match status" value="3"/>
</dbReference>
<protein>
    <submittedName>
        <fullName evidence="6">ThuA domain-containing protein</fullName>
    </submittedName>
</protein>
<dbReference type="Gene3D" id="2.60.40.10">
    <property type="entry name" value="Immunoglobulins"/>
    <property type="match status" value="2"/>
</dbReference>
<dbReference type="Gene3D" id="2.60.120.560">
    <property type="entry name" value="Exo-inulinase, domain 1"/>
    <property type="match status" value="1"/>
</dbReference>
<comment type="similarity">
    <text evidence="1">Belongs to the Cu-Zn superoxide dismutase family.</text>
</comment>
<dbReference type="PANTHER" id="PTHR40469">
    <property type="entry name" value="SECRETED GLYCOSYL HYDROLASE"/>
    <property type="match status" value="1"/>
</dbReference>
<dbReference type="InterPro" id="IPR029062">
    <property type="entry name" value="Class_I_gatase-like"/>
</dbReference>
<dbReference type="SUPFAM" id="SSF49299">
    <property type="entry name" value="PKD domain"/>
    <property type="match status" value="1"/>
</dbReference>
<dbReference type="Proteomes" id="UP000661894">
    <property type="component" value="Unassembled WGS sequence"/>
</dbReference>